<dbReference type="Gene3D" id="3.80.10.10">
    <property type="entry name" value="Ribonuclease Inhibitor"/>
    <property type="match status" value="2"/>
</dbReference>
<evidence type="ECO:0000256" key="1">
    <source>
        <dbReference type="ARBA" id="ARBA00022614"/>
    </source>
</evidence>
<feature type="region of interest" description="Disordered" evidence="5">
    <location>
        <begin position="556"/>
        <end position="584"/>
    </location>
</feature>
<accession>A0A0G3H0F8</accession>
<keyword evidence="1" id="KW-0433">Leucine-rich repeat</keyword>
<feature type="transmembrane region" description="Helical" evidence="6">
    <location>
        <begin position="700"/>
        <end position="719"/>
    </location>
</feature>
<evidence type="ECO:0000256" key="4">
    <source>
        <dbReference type="ARBA" id="ARBA00023157"/>
    </source>
</evidence>
<dbReference type="GO" id="GO:0005975">
    <property type="term" value="P:carbohydrate metabolic process"/>
    <property type="evidence" value="ECO:0007669"/>
    <property type="project" value="UniProtKB-ARBA"/>
</dbReference>
<dbReference type="InterPro" id="IPR050836">
    <property type="entry name" value="SDS22/Internalin_LRR"/>
</dbReference>
<dbReference type="PROSITE" id="PS51450">
    <property type="entry name" value="LRR"/>
    <property type="match status" value="4"/>
</dbReference>
<dbReference type="SUPFAM" id="SSF52058">
    <property type="entry name" value="L domain-like"/>
    <property type="match status" value="1"/>
</dbReference>
<evidence type="ECO:0000313" key="10">
    <source>
        <dbReference type="Proteomes" id="UP000035199"/>
    </source>
</evidence>
<feature type="domain" description="Ig-like" evidence="8">
    <location>
        <begin position="575"/>
        <end position="661"/>
    </location>
</feature>
<reference evidence="9 10" key="1">
    <citation type="journal article" date="2015" name="Genome Announc.">
        <title>Complete Genome Sequence of the Type Strain Corynebacterium mustelae DSM 45274, Isolated from Various Tissues of a Male Ferret with Lethal Sepsis.</title>
        <authorList>
            <person name="Ruckert C."/>
            <person name="Eimer J."/>
            <person name="Winkler A."/>
            <person name="Tauch A."/>
        </authorList>
    </citation>
    <scope>NUCLEOTIDE SEQUENCE [LARGE SCALE GENOMIC DNA]</scope>
    <source>
        <strain evidence="9 10">DSM 45274</strain>
    </source>
</reference>
<keyword evidence="10" id="KW-1185">Reference proteome</keyword>
<keyword evidence="3" id="KW-0677">Repeat</keyword>
<dbReference type="KEGG" id="cmv:CMUST_09595"/>
<evidence type="ECO:0000259" key="8">
    <source>
        <dbReference type="PROSITE" id="PS50835"/>
    </source>
</evidence>
<dbReference type="PATRIC" id="fig|571915.4.peg.2034"/>
<feature type="compositionally biased region" description="Pro residues" evidence="5">
    <location>
        <begin position="666"/>
        <end position="686"/>
    </location>
</feature>
<organism evidence="9 10">
    <name type="scientific">Corynebacterium mustelae</name>
    <dbReference type="NCBI Taxonomy" id="571915"/>
    <lineage>
        <taxon>Bacteria</taxon>
        <taxon>Bacillati</taxon>
        <taxon>Actinomycetota</taxon>
        <taxon>Actinomycetes</taxon>
        <taxon>Mycobacteriales</taxon>
        <taxon>Corynebacteriaceae</taxon>
        <taxon>Corynebacterium</taxon>
    </lineage>
</organism>
<dbReference type="AlphaFoldDB" id="A0A0G3H0F8"/>
<dbReference type="InterPro" id="IPR007110">
    <property type="entry name" value="Ig-like_dom"/>
</dbReference>
<feature type="region of interest" description="Disordered" evidence="5">
    <location>
        <begin position="46"/>
        <end position="71"/>
    </location>
</feature>
<keyword evidence="2 7" id="KW-0732">Signal</keyword>
<keyword evidence="6" id="KW-0812">Transmembrane</keyword>
<reference evidence="10" key="2">
    <citation type="submission" date="2015-05" db="EMBL/GenBank/DDBJ databases">
        <title>Complete genome sequence of Corynebacterium mustelae DSM 45274, isolated from various tissues of a male ferret with lethal sepsis.</title>
        <authorList>
            <person name="Ruckert C."/>
            <person name="Albersmeier A."/>
            <person name="Winkler A."/>
            <person name="Tauch A."/>
        </authorList>
    </citation>
    <scope>NUCLEOTIDE SEQUENCE [LARGE SCALE GENOMIC DNA]</scope>
    <source>
        <strain evidence="10">DSM 45274</strain>
    </source>
</reference>
<evidence type="ECO:0000313" key="9">
    <source>
        <dbReference type="EMBL" id="AKK06235.1"/>
    </source>
</evidence>
<dbReference type="InterPro" id="IPR013783">
    <property type="entry name" value="Ig-like_fold"/>
</dbReference>
<evidence type="ECO:0000256" key="6">
    <source>
        <dbReference type="SAM" id="Phobius"/>
    </source>
</evidence>
<dbReference type="RefSeq" id="WP_047262295.1">
    <property type="nucleotide sequence ID" value="NZ_CP011542.1"/>
</dbReference>
<dbReference type="Pfam" id="PF04213">
    <property type="entry name" value="HtaA"/>
    <property type="match status" value="1"/>
</dbReference>
<dbReference type="InterPro" id="IPR032675">
    <property type="entry name" value="LRR_dom_sf"/>
</dbReference>
<evidence type="ECO:0000256" key="7">
    <source>
        <dbReference type="SAM" id="SignalP"/>
    </source>
</evidence>
<dbReference type="OrthoDB" id="7210788at2"/>
<dbReference type="PRINTS" id="PR00019">
    <property type="entry name" value="LEURICHRPT"/>
</dbReference>
<keyword evidence="4" id="KW-1015">Disulfide bond</keyword>
<name>A0A0G3H0F8_9CORY</name>
<gene>
    <name evidence="9" type="ORF">CMUST_09595</name>
</gene>
<dbReference type="STRING" id="571915.CMUST_09595"/>
<keyword evidence="6" id="KW-1133">Transmembrane helix</keyword>
<dbReference type="SUPFAM" id="SSF48726">
    <property type="entry name" value="Immunoglobulin"/>
    <property type="match status" value="1"/>
</dbReference>
<keyword evidence="6" id="KW-0472">Membrane</keyword>
<dbReference type="Pfam" id="PF07679">
    <property type="entry name" value="I-set"/>
    <property type="match status" value="1"/>
</dbReference>
<dbReference type="SMART" id="SM00365">
    <property type="entry name" value="LRR_SD22"/>
    <property type="match status" value="4"/>
</dbReference>
<feature type="signal peptide" evidence="7">
    <location>
        <begin position="1"/>
        <end position="29"/>
    </location>
</feature>
<dbReference type="PROSITE" id="PS50835">
    <property type="entry name" value="IG_LIKE"/>
    <property type="match status" value="1"/>
</dbReference>
<dbReference type="InterPro" id="IPR001611">
    <property type="entry name" value="Leu-rich_rpt"/>
</dbReference>
<dbReference type="EMBL" id="CP011542">
    <property type="protein sequence ID" value="AKK06235.1"/>
    <property type="molecule type" value="Genomic_DNA"/>
</dbReference>
<evidence type="ECO:0000256" key="5">
    <source>
        <dbReference type="SAM" id="MobiDB-lite"/>
    </source>
</evidence>
<dbReference type="Gene3D" id="2.60.40.10">
    <property type="entry name" value="Immunoglobulins"/>
    <property type="match status" value="1"/>
</dbReference>
<evidence type="ECO:0000256" key="2">
    <source>
        <dbReference type="ARBA" id="ARBA00022729"/>
    </source>
</evidence>
<dbReference type="PANTHER" id="PTHR46652:SF3">
    <property type="entry name" value="LEUCINE-RICH REPEAT-CONTAINING PROTEIN 9"/>
    <property type="match status" value="1"/>
</dbReference>
<feature type="chain" id="PRO_5002554911" evidence="7">
    <location>
        <begin position="30"/>
        <end position="735"/>
    </location>
</feature>
<protein>
    <submittedName>
        <fullName evidence="9">Immunoglobulin I-set domain-containing protein,Htaa protein</fullName>
    </submittedName>
</protein>
<dbReference type="PANTHER" id="PTHR46652">
    <property type="entry name" value="LEUCINE-RICH REPEAT AND IQ DOMAIN-CONTAINING PROTEIN 1-RELATED"/>
    <property type="match status" value="1"/>
</dbReference>
<sequence length="735" mass="81076">MKLIFRRKAAICASVAVMSTFLNPTVSVAQELDALAENNTEIEVVATDPQEPIETSVQETQPDPETDGVEPIALTPESQVDPIRHADTQPAAAPNAATGLVAAGSDTLVNPVVTLSEGKANWDWVRSFRQYVGRHQETRDKVELDPFNEFLLWPQKPNQQVDLTNLQKLQFEGSVHWTHHGGILDVTLANPTIDFAKKQLLVDGKSSGTLANPGVAVDEKQQVMLELTDLKAEVKEGYLLITSFRPKISSFANDLVGFYQDEFREPFVATLKIADSAGERPEPILWKLFPEKYDYLRPRNIVPDDSTLEDKPVTLDPALDKCVRYELDLGPNDPITTKTLQRLFTLPCNGVRTPEDQKVQSLEGLQHAHKLSRVNLANQRIADLSPLRELGNLIDLDVSNNKLTSINDIGHQPKLINFKANDNQLIDIDHLLYLPALETLELNNNKLFHLNGLPLDKENLRFLYVSNNEIESIEGLKEYLYLKDVDLSHNAIKDVSPLGKIRGLEKINVSHNFITNPETLVPLASFDNLRELRISHNKFESRDALAVFGSRLKDLPEGQPVPQNTNEAPAPKSAPTITQQPENKTVENGKAVLFTITVSGNPAPLIQWQRFDDGKWVDIEGATKNELAVTAGQGTAINGAQYRAVVRNAVKKIHSQSVILTVTEQPKPPNQTPPTSNPPTQNPPAADPGASSWKLGTGEIIGIVLAVLGGIGAIILGALQHFGITPQQISNLIRR</sequence>
<proteinExistence type="predicted"/>
<evidence type="ECO:0000256" key="3">
    <source>
        <dbReference type="ARBA" id="ARBA00022737"/>
    </source>
</evidence>
<dbReference type="InterPro" id="IPR036179">
    <property type="entry name" value="Ig-like_dom_sf"/>
</dbReference>
<dbReference type="InterPro" id="IPR013098">
    <property type="entry name" value="Ig_I-set"/>
</dbReference>
<dbReference type="InterPro" id="IPR007331">
    <property type="entry name" value="Htaa"/>
</dbReference>
<dbReference type="Proteomes" id="UP000035199">
    <property type="component" value="Chromosome"/>
</dbReference>
<feature type="region of interest" description="Disordered" evidence="5">
    <location>
        <begin position="662"/>
        <end position="691"/>
    </location>
</feature>